<evidence type="ECO:0000256" key="3">
    <source>
        <dbReference type="ARBA" id="ARBA00022840"/>
    </source>
</evidence>
<proteinExistence type="predicted"/>
<dbReference type="InterPro" id="IPR017871">
    <property type="entry name" value="ABC_transporter-like_CS"/>
</dbReference>
<dbReference type="GO" id="GO:0055085">
    <property type="term" value="P:transmembrane transport"/>
    <property type="evidence" value="ECO:0007669"/>
    <property type="project" value="UniProtKB-ARBA"/>
</dbReference>
<dbReference type="InterPro" id="IPR003593">
    <property type="entry name" value="AAA+_ATPase"/>
</dbReference>
<dbReference type="EMBL" id="CP001631">
    <property type="protein sequence ID" value="ACU53144.1"/>
    <property type="molecule type" value="Genomic_DNA"/>
</dbReference>
<name>C7M246_ACIFD</name>
<dbReference type="SMART" id="SM00382">
    <property type="entry name" value="AAA"/>
    <property type="match status" value="1"/>
</dbReference>
<accession>C7M246</accession>
<sequence length="266" mass="29003">MTERLVVDGVSKSYRGERRHETIEALRDVSLEVAPGGSLGIVGQSGSGKSTLARLILGAERPDSGSIRLGNVRVDQLDRRGLRAHWRRVQLVFQDPYAALNPLTSVRTALERPLTNHRHLRGAERERALAELLTTVGLVPVEQFAPKLPHQLSGGQRQRVVIARALAASPEVLVADEPVSMLDVSLRAGILELLASLRRERGISLIYITHDLLSARVVTDELVVLREGAIVERGPTVSVLRQPTSAYTKALLDAVPVLPRSTQAST</sequence>
<dbReference type="STRING" id="525909.Afer_0175"/>
<evidence type="ECO:0000256" key="1">
    <source>
        <dbReference type="ARBA" id="ARBA00022448"/>
    </source>
</evidence>
<dbReference type="Pfam" id="PF00005">
    <property type="entry name" value="ABC_tran"/>
    <property type="match status" value="1"/>
</dbReference>
<evidence type="ECO:0000313" key="6">
    <source>
        <dbReference type="Proteomes" id="UP000000771"/>
    </source>
</evidence>
<keyword evidence="1" id="KW-0813">Transport</keyword>
<reference evidence="5 6" key="1">
    <citation type="journal article" date="2009" name="Stand. Genomic Sci.">
        <title>Complete genome sequence of Acidimicrobium ferrooxidans type strain (ICP).</title>
        <authorList>
            <person name="Clum A."/>
            <person name="Nolan M."/>
            <person name="Lang E."/>
            <person name="Glavina Del Rio T."/>
            <person name="Tice H."/>
            <person name="Copeland A."/>
            <person name="Cheng J.F."/>
            <person name="Lucas S."/>
            <person name="Chen F."/>
            <person name="Bruce D."/>
            <person name="Goodwin L."/>
            <person name="Pitluck S."/>
            <person name="Ivanova N."/>
            <person name="Mavrommatis K."/>
            <person name="Mikhailova N."/>
            <person name="Pati A."/>
            <person name="Chen A."/>
            <person name="Palaniappan K."/>
            <person name="Goker M."/>
            <person name="Spring S."/>
            <person name="Land M."/>
            <person name="Hauser L."/>
            <person name="Chang Y.J."/>
            <person name="Jeffries C.C."/>
            <person name="Chain P."/>
            <person name="Bristow J."/>
            <person name="Eisen J.A."/>
            <person name="Markowitz V."/>
            <person name="Hugenholtz P."/>
            <person name="Kyrpides N.C."/>
            <person name="Klenk H.P."/>
            <person name="Lapidus A."/>
        </authorList>
    </citation>
    <scope>NUCLEOTIDE SEQUENCE [LARGE SCALE GENOMIC DNA]</scope>
    <source>
        <strain evidence="6">DSM 10331 / JCM 15462 / NBRC 103882 / ICP</strain>
    </source>
</reference>
<feature type="domain" description="ABC transporter" evidence="4">
    <location>
        <begin position="5"/>
        <end position="252"/>
    </location>
</feature>
<keyword evidence="3" id="KW-0067">ATP-binding</keyword>
<dbReference type="InterPro" id="IPR027417">
    <property type="entry name" value="P-loop_NTPase"/>
</dbReference>
<dbReference type="Proteomes" id="UP000000771">
    <property type="component" value="Chromosome"/>
</dbReference>
<dbReference type="PANTHER" id="PTHR43776">
    <property type="entry name" value="TRANSPORT ATP-BINDING PROTEIN"/>
    <property type="match status" value="1"/>
</dbReference>
<dbReference type="eggNOG" id="COG4608">
    <property type="taxonomic scope" value="Bacteria"/>
</dbReference>
<dbReference type="Gene3D" id="3.40.50.300">
    <property type="entry name" value="P-loop containing nucleotide triphosphate hydrolases"/>
    <property type="match status" value="1"/>
</dbReference>
<dbReference type="AlphaFoldDB" id="C7M246"/>
<dbReference type="SUPFAM" id="SSF52540">
    <property type="entry name" value="P-loop containing nucleoside triphosphate hydrolases"/>
    <property type="match status" value="1"/>
</dbReference>
<dbReference type="KEGG" id="afo:Afer_0175"/>
<dbReference type="InterPro" id="IPR003439">
    <property type="entry name" value="ABC_transporter-like_ATP-bd"/>
</dbReference>
<dbReference type="OrthoDB" id="8481147at2"/>
<dbReference type="RefSeq" id="WP_015797649.1">
    <property type="nucleotide sequence ID" value="NC_013124.1"/>
</dbReference>
<dbReference type="PROSITE" id="PS50893">
    <property type="entry name" value="ABC_TRANSPORTER_2"/>
    <property type="match status" value="1"/>
</dbReference>
<evidence type="ECO:0000256" key="2">
    <source>
        <dbReference type="ARBA" id="ARBA00022741"/>
    </source>
</evidence>
<keyword evidence="6" id="KW-1185">Reference proteome</keyword>
<protein>
    <submittedName>
        <fullName evidence="5">ABC transporter related</fullName>
    </submittedName>
</protein>
<dbReference type="CDD" id="cd03257">
    <property type="entry name" value="ABC_NikE_OppD_transporters"/>
    <property type="match status" value="1"/>
</dbReference>
<dbReference type="PROSITE" id="PS00211">
    <property type="entry name" value="ABC_TRANSPORTER_1"/>
    <property type="match status" value="1"/>
</dbReference>
<dbReference type="GO" id="GO:0016887">
    <property type="term" value="F:ATP hydrolysis activity"/>
    <property type="evidence" value="ECO:0007669"/>
    <property type="project" value="InterPro"/>
</dbReference>
<evidence type="ECO:0000313" key="5">
    <source>
        <dbReference type="EMBL" id="ACU53144.1"/>
    </source>
</evidence>
<evidence type="ECO:0000259" key="4">
    <source>
        <dbReference type="PROSITE" id="PS50893"/>
    </source>
</evidence>
<organism evidence="5 6">
    <name type="scientific">Acidimicrobium ferrooxidans (strain DSM 10331 / JCM 15462 / NBRC 103882 / ICP)</name>
    <dbReference type="NCBI Taxonomy" id="525909"/>
    <lineage>
        <taxon>Bacteria</taxon>
        <taxon>Bacillati</taxon>
        <taxon>Actinomycetota</taxon>
        <taxon>Acidimicrobiia</taxon>
        <taxon>Acidimicrobiales</taxon>
        <taxon>Acidimicrobiaceae</taxon>
        <taxon>Acidimicrobium</taxon>
    </lineage>
</organism>
<gene>
    <name evidence="5" type="ordered locus">Afer_0175</name>
</gene>
<dbReference type="HOGENOM" id="CLU_000604_1_23_11"/>
<keyword evidence="2" id="KW-0547">Nucleotide-binding</keyword>
<dbReference type="GO" id="GO:0005524">
    <property type="term" value="F:ATP binding"/>
    <property type="evidence" value="ECO:0007669"/>
    <property type="project" value="UniProtKB-KW"/>
</dbReference>
<dbReference type="InterPro" id="IPR050319">
    <property type="entry name" value="ABC_transp_ATP-bind"/>
</dbReference>